<comment type="caution">
    <text evidence="1">The sequence shown here is derived from an EMBL/GenBank/DDBJ whole genome shotgun (WGS) entry which is preliminary data.</text>
</comment>
<dbReference type="OrthoDB" id="6411161at2759"/>
<sequence length="609" mass="69136">MAETSCSGLNPFANSFIPCSESDKGSSKDVLQKMFREYIDEKMSRGEETFTKQEIINTIEKIISTSYSINNKRVLRIKSCLTKYLPASIKLENTETDERTKNYLTNSITFDLSVFRPPKQSMFLSSLCGLYSHEQAVRPLLSLTHRPDNVRDIWSVTRQDLVLWNPCCMEPCRCPPMFGYSIPPSFFGEVLDLNYECSNKNVHLARYTETSKGNECMLLNSRSDYSPDIKSIADDCEEEVKADFNLEFYLEQFKAVVAGVCDLISDNDKDPAEDSISTLMDYTIYEDYSEKLWDTDPSESEVTCDQILEDDNCHPLLEARESVSDEVSGVSPEIEEMIRKCLSPESKTNGGETLKIDAETRIGMCDPPCSVWCHAGPKLERSDSVLSSSSASAAISLLKDTTDFLLNACNVRIPSKKRTDSKLDLPLSKRNFKRSFSANDCDLSYDERCRLDYQIPRFSTSSREDLEFLRRDPINFFKTRGDRNDSWKDNDSGIDSFWSSQEDFYDTNPELKDGYCDLEDIAPMWSLFTGEDSLWKPLPDCALPDHTKFMHKRGKKWGSGLETPAVIGLRKTDVHIILVAFRIQARKVNTSLFAKCRFKGKAIGGSAES</sequence>
<evidence type="ECO:0000313" key="1">
    <source>
        <dbReference type="EMBL" id="GFY72523.1"/>
    </source>
</evidence>
<dbReference type="EMBL" id="BMAV01019496">
    <property type="protein sequence ID" value="GFY72523.1"/>
    <property type="molecule type" value="Genomic_DNA"/>
</dbReference>
<name>A0A8X6YKN3_9ARAC</name>
<dbReference type="Proteomes" id="UP000886998">
    <property type="component" value="Unassembled WGS sequence"/>
</dbReference>
<gene>
    <name evidence="1" type="primary">NCL1_31458</name>
    <name evidence="1" type="ORF">TNIN_164051</name>
</gene>
<accession>A0A8X6YKN3</accession>
<dbReference type="AlphaFoldDB" id="A0A8X6YKN3"/>
<reference evidence="1" key="1">
    <citation type="submission" date="2020-08" db="EMBL/GenBank/DDBJ databases">
        <title>Multicomponent nature underlies the extraordinary mechanical properties of spider dragline silk.</title>
        <authorList>
            <person name="Kono N."/>
            <person name="Nakamura H."/>
            <person name="Mori M."/>
            <person name="Yoshida Y."/>
            <person name="Ohtoshi R."/>
            <person name="Malay A.D."/>
            <person name="Moran D.A.P."/>
            <person name="Tomita M."/>
            <person name="Numata K."/>
            <person name="Arakawa K."/>
        </authorList>
    </citation>
    <scope>NUCLEOTIDE SEQUENCE</scope>
</reference>
<evidence type="ECO:0000313" key="2">
    <source>
        <dbReference type="Proteomes" id="UP000886998"/>
    </source>
</evidence>
<organism evidence="1 2">
    <name type="scientific">Trichonephila inaurata madagascariensis</name>
    <dbReference type="NCBI Taxonomy" id="2747483"/>
    <lineage>
        <taxon>Eukaryota</taxon>
        <taxon>Metazoa</taxon>
        <taxon>Ecdysozoa</taxon>
        <taxon>Arthropoda</taxon>
        <taxon>Chelicerata</taxon>
        <taxon>Arachnida</taxon>
        <taxon>Araneae</taxon>
        <taxon>Araneomorphae</taxon>
        <taxon>Entelegynae</taxon>
        <taxon>Araneoidea</taxon>
        <taxon>Nephilidae</taxon>
        <taxon>Trichonephila</taxon>
        <taxon>Trichonephila inaurata</taxon>
    </lineage>
</organism>
<protein>
    <submittedName>
        <fullName evidence="1">Uncharacterized protein</fullName>
    </submittedName>
</protein>
<keyword evidence="2" id="KW-1185">Reference proteome</keyword>
<proteinExistence type="predicted"/>